<comment type="similarity">
    <text evidence="2">Belongs to the derlin family.</text>
</comment>
<dbReference type="SUPFAM" id="SSF144091">
    <property type="entry name" value="Rhomboid-like"/>
    <property type="match status" value="1"/>
</dbReference>
<feature type="transmembrane region" description="Helical" evidence="7">
    <location>
        <begin position="55"/>
        <end position="76"/>
    </location>
</feature>
<dbReference type="AlphaFoldDB" id="A0A6A4RJJ2"/>
<comment type="subcellular location">
    <subcellularLocation>
        <location evidence="1">Endoplasmic reticulum membrane</location>
        <topology evidence="1">Multi-pass membrane protein</topology>
    </subcellularLocation>
</comment>
<dbReference type="Pfam" id="PF04511">
    <property type="entry name" value="DER1"/>
    <property type="match status" value="1"/>
</dbReference>
<keyword evidence="4" id="KW-0256">Endoplasmic reticulum</keyword>
<evidence type="ECO:0000256" key="7">
    <source>
        <dbReference type="SAM" id="Phobius"/>
    </source>
</evidence>
<evidence type="ECO:0000256" key="6">
    <source>
        <dbReference type="ARBA" id="ARBA00023136"/>
    </source>
</evidence>
<dbReference type="InterPro" id="IPR007599">
    <property type="entry name" value="DER1"/>
</dbReference>
<dbReference type="InterPro" id="IPR035952">
    <property type="entry name" value="Rhomboid-like_sf"/>
</dbReference>
<evidence type="ECO:0000256" key="2">
    <source>
        <dbReference type="ARBA" id="ARBA00008917"/>
    </source>
</evidence>
<keyword evidence="5 7" id="KW-1133">Transmembrane helix</keyword>
<dbReference type="GO" id="GO:0005789">
    <property type="term" value="C:endoplasmic reticulum membrane"/>
    <property type="evidence" value="ECO:0007669"/>
    <property type="project" value="UniProtKB-SubCell"/>
</dbReference>
<gene>
    <name evidence="8" type="ORF">F2P81_025242</name>
</gene>
<comment type="caution">
    <text evidence="8">The sequence shown here is derived from an EMBL/GenBank/DDBJ whole genome shotgun (WGS) entry which is preliminary data.</text>
</comment>
<dbReference type="GO" id="GO:0033554">
    <property type="term" value="P:cellular response to stress"/>
    <property type="evidence" value="ECO:0007669"/>
    <property type="project" value="UniProtKB-ARBA"/>
</dbReference>
<keyword evidence="3 7" id="KW-0812">Transmembrane</keyword>
<name>A0A6A4RJJ2_SCOMX</name>
<evidence type="ECO:0000313" key="8">
    <source>
        <dbReference type="EMBL" id="KAF0022616.1"/>
    </source>
</evidence>
<accession>A0A6A4RJJ2</accession>
<dbReference type="PANTHER" id="PTHR11009">
    <property type="entry name" value="DER1-LIKE PROTEIN, DERLIN"/>
    <property type="match status" value="1"/>
</dbReference>
<organism evidence="8 9">
    <name type="scientific">Scophthalmus maximus</name>
    <name type="common">Turbot</name>
    <name type="synonym">Psetta maxima</name>
    <dbReference type="NCBI Taxonomy" id="52904"/>
    <lineage>
        <taxon>Eukaryota</taxon>
        <taxon>Metazoa</taxon>
        <taxon>Chordata</taxon>
        <taxon>Craniata</taxon>
        <taxon>Vertebrata</taxon>
        <taxon>Euteleostomi</taxon>
        <taxon>Actinopterygii</taxon>
        <taxon>Neopterygii</taxon>
        <taxon>Teleostei</taxon>
        <taxon>Neoteleostei</taxon>
        <taxon>Acanthomorphata</taxon>
        <taxon>Carangaria</taxon>
        <taxon>Pleuronectiformes</taxon>
        <taxon>Pleuronectoidei</taxon>
        <taxon>Scophthalmidae</taxon>
        <taxon>Scophthalmus</taxon>
    </lineage>
</organism>
<sequence>MVLRSGTIGVTFRDDVRSQTDCHFDKLEVVGPFQLYFNPELIIRRYQIWRLVTNFLFFGSLGFSFLFNIIFLYLILSRRVEKTE</sequence>
<reference evidence="8 9" key="1">
    <citation type="submission" date="2019-06" db="EMBL/GenBank/DDBJ databases">
        <title>Draft genomes of female and male turbot (Scophthalmus maximus).</title>
        <authorList>
            <person name="Xu H."/>
            <person name="Xu X.-W."/>
            <person name="Shao C."/>
            <person name="Chen S."/>
        </authorList>
    </citation>
    <scope>NUCLEOTIDE SEQUENCE [LARGE SCALE GENOMIC DNA]</scope>
    <source>
        <strain evidence="8">Ysfricsl-2016a</strain>
        <tissue evidence="8">Blood</tissue>
    </source>
</reference>
<dbReference type="Proteomes" id="UP000438429">
    <property type="component" value="Unassembled WGS sequence"/>
</dbReference>
<protein>
    <submittedName>
        <fullName evidence="8">Uncharacterized protein</fullName>
    </submittedName>
</protein>
<keyword evidence="6 7" id="KW-0472">Membrane</keyword>
<evidence type="ECO:0000256" key="3">
    <source>
        <dbReference type="ARBA" id="ARBA00022692"/>
    </source>
</evidence>
<evidence type="ECO:0000256" key="1">
    <source>
        <dbReference type="ARBA" id="ARBA00004477"/>
    </source>
</evidence>
<dbReference type="EMBL" id="VEVO01000025">
    <property type="protein sequence ID" value="KAF0022616.1"/>
    <property type="molecule type" value="Genomic_DNA"/>
</dbReference>
<evidence type="ECO:0000313" key="9">
    <source>
        <dbReference type="Proteomes" id="UP000438429"/>
    </source>
</evidence>
<dbReference type="GO" id="GO:0010498">
    <property type="term" value="P:proteasomal protein catabolic process"/>
    <property type="evidence" value="ECO:0007669"/>
    <property type="project" value="UniProtKB-ARBA"/>
</dbReference>
<evidence type="ECO:0000256" key="4">
    <source>
        <dbReference type="ARBA" id="ARBA00022824"/>
    </source>
</evidence>
<evidence type="ECO:0000256" key="5">
    <source>
        <dbReference type="ARBA" id="ARBA00022989"/>
    </source>
</evidence>
<proteinExistence type="inferred from homology"/>